<keyword evidence="11" id="KW-1185">Reference proteome</keyword>
<dbReference type="OMA" id="KWETRPR"/>
<feature type="non-terminal residue" evidence="10">
    <location>
        <position position="81"/>
    </location>
</feature>
<dbReference type="GO" id="GO:0006429">
    <property type="term" value="P:leucyl-tRNA aminoacylation"/>
    <property type="evidence" value="ECO:0007669"/>
    <property type="project" value="InterPro"/>
</dbReference>
<proteinExistence type="inferred from homology"/>
<dbReference type="PANTHER" id="PTHR43740">
    <property type="entry name" value="LEUCYL-TRNA SYNTHETASE"/>
    <property type="match status" value="1"/>
</dbReference>
<evidence type="ECO:0000256" key="5">
    <source>
        <dbReference type="ARBA" id="ARBA00022840"/>
    </source>
</evidence>
<evidence type="ECO:0000313" key="10">
    <source>
        <dbReference type="EMBL" id="KAH9315233.1"/>
    </source>
</evidence>
<keyword evidence="6" id="KW-0648">Protein biosynthesis</keyword>
<reference evidence="10 11" key="1">
    <citation type="journal article" date="2021" name="Nat. Plants">
        <title>The Taxus genome provides insights into paclitaxel biosynthesis.</title>
        <authorList>
            <person name="Xiong X."/>
            <person name="Gou J."/>
            <person name="Liao Q."/>
            <person name="Li Y."/>
            <person name="Zhou Q."/>
            <person name="Bi G."/>
            <person name="Li C."/>
            <person name="Du R."/>
            <person name="Wang X."/>
            <person name="Sun T."/>
            <person name="Guo L."/>
            <person name="Liang H."/>
            <person name="Lu P."/>
            <person name="Wu Y."/>
            <person name="Zhang Z."/>
            <person name="Ro D.K."/>
            <person name="Shang Y."/>
            <person name="Huang S."/>
            <person name="Yan J."/>
        </authorList>
    </citation>
    <scope>NUCLEOTIDE SEQUENCE [LARGE SCALE GENOMIC DNA]</scope>
    <source>
        <strain evidence="10">Ta-2019</strain>
    </source>
</reference>
<dbReference type="InterPro" id="IPR013155">
    <property type="entry name" value="M/V/L/I-tRNA-synth_anticd-bd"/>
</dbReference>
<keyword evidence="7" id="KW-0030">Aminoacyl-tRNA synthetase</keyword>
<dbReference type="SUPFAM" id="SSF47323">
    <property type="entry name" value="Anticodon-binding domain of a subclass of class I aminoacyl-tRNA synthetases"/>
    <property type="match status" value="1"/>
</dbReference>
<dbReference type="GO" id="GO:0005524">
    <property type="term" value="F:ATP binding"/>
    <property type="evidence" value="ECO:0007669"/>
    <property type="project" value="UniProtKB-KW"/>
</dbReference>
<name>A0AA38G5S2_TAXCH</name>
<sequence length="81" mass="9195">VSEDIEGTGYNTAISAMMEFMNAAYKWENRPKSVLEKFVLLLSPFAPHIAEELWQRLGHVDSLATFSDLRQLIILNTKTPV</sequence>
<dbReference type="EC" id="6.1.1.4" evidence="2"/>
<comment type="similarity">
    <text evidence="1">Belongs to the class-I aminoacyl-tRNA synthetase family.</text>
</comment>
<dbReference type="AlphaFoldDB" id="A0AA38G5S2"/>
<dbReference type="CDD" id="cd07958">
    <property type="entry name" value="Anticodon_Ia_Leu_BEm"/>
    <property type="match status" value="1"/>
</dbReference>
<evidence type="ECO:0000256" key="4">
    <source>
        <dbReference type="ARBA" id="ARBA00022741"/>
    </source>
</evidence>
<feature type="domain" description="Methionyl/Valyl/Leucyl/Isoleucyl-tRNA synthetase anticodon-binding" evidence="9">
    <location>
        <begin position="1"/>
        <end position="64"/>
    </location>
</feature>
<accession>A0AA38G5S2</accession>
<dbReference type="InterPro" id="IPR009080">
    <property type="entry name" value="tRNAsynth_Ia_anticodon-bd"/>
</dbReference>
<dbReference type="Proteomes" id="UP000824469">
    <property type="component" value="Unassembled WGS sequence"/>
</dbReference>
<evidence type="ECO:0000256" key="2">
    <source>
        <dbReference type="ARBA" id="ARBA00013164"/>
    </source>
</evidence>
<keyword evidence="3" id="KW-0436">Ligase</keyword>
<dbReference type="EMBL" id="JAHRHJ020000005">
    <property type="protein sequence ID" value="KAH9315233.1"/>
    <property type="molecule type" value="Genomic_DNA"/>
</dbReference>
<evidence type="ECO:0000256" key="6">
    <source>
        <dbReference type="ARBA" id="ARBA00022917"/>
    </source>
</evidence>
<dbReference type="GO" id="GO:0005829">
    <property type="term" value="C:cytosol"/>
    <property type="evidence" value="ECO:0007669"/>
    <property type="project" value="TreeGrafter"/>
</dbReference>
<protein>
    <recommendedName>
        <fullName evidence="2">leucine--tRNA ligase</fullName>
        <ecNumber evidence="2">6.1.1.4</ecNumber>
    </recommendedName>
</protein>
<organism evidence="10 11">
    <name type="scientific">Taxus chinensis</name>
    <name type="common">Chinese yew</name>
    <name type="synonym">Taxus wallichiana var. chinensis</name>
    <dbReference type="NCBI Taxonomy" id="29808"/>
    <lineage>
        <taxon>Eukaryota</taxon>
        <taxon>Viridiplantae</taxon>
        <taxon>Streptophyta</taxon>
        <taxon>Embryophyta</taxon>
        <taxon>Tracheophyta</taxon>
        <taxon>Spermatophyta</taxon>
        <taxon>Pinopsida</taxon>
        <taxon>Pinidae</taxon>
        <taxon>Conifers II</taxon>
        <taxon>Cupressales</taxon>
        <taxon>Taxaceae</taxon>
        <taxon>Taxus</taxon>
    </lineage>
</organism>
<dbReference type="Pfam" id="PF08264">
    <property type="entry name" value="Anticodon_1"/>
    <property type="match status" value="1"/>
</dbReference>
<gene>
    <name evidence="10" type="ORF">KI387_023860</name>
</gene>
<evidence type="ECO:0000256" key="3">
    <source>
        <dbReference type="ARBA" id="ARBA00022598"/>
    </source>
</evidence>
<evidence type="ECO:0000259" key="9">
    <source>
        <dbReference type="Pfam" id="PF08264"/>
    </source>
</evidence>
<comment type="caution">
    <text evidence="10">The sequence shown here is derived from an EMBL/GenBank/DDBJ whole genome shotgun (WGS) entry which is preliminary data.</text>
</comment>
<dbReference type="InterPro" id="IPR002302">
    <property type="entry name" value="Leu-tRNA-ligase"/>
</dbReference>
<dbReference type="PANTHER" id="PTHR43740:SF2">
    <property type="entry name" value="LEUCINE--TRNA LIGASE, MITOCHONDRIAL"/>
    <property type="match status" value="1"/>
</dbReference>
<comment type="catalytic activity">
    <reaction evidence="8">
        <text>tRNA(Leu) + L-leucine + ATP = L-leucyl-tRNA(Leu) + AMP + diphosphate</text>
        <dbReference type="Rhea" id="RHEA:11688"/>
        <dbReference type="Rhea" id="RHEA-COMP:9613"/>
        <dbReference type="Rhea" id="RHEA-COMP:9622"/>
        <dbReference type="ChEBI" id="CHEBI:30616"/>
        <dbReference type="ChEBI" id="CHEBI:33019"/>
        <dbReference type="ChEBI" id="CHEBI:57427"/>
        <dbReference type="ChEBI" id="CHEBI:78442"/>
        <dbReference type="ChEBI" id="CHEBI:78494"/>
        <dbReference type="ChEBI" id="CHEBI:456215"/>
        <dbReference type="EC" id="6.1.1.4"/>
    </reaction>
</comment>
<keyword evidence="4" id="KW-0547">Nucleotide-binding</keyword>
<feature type="non-terminal residue" evidence="10">
    <location>
        <position position="1"/>
    </location>
</feature>
<dbReference type="Gene3D" id="1.10.730.10">
    <property type="entry name" value="Isoleucyl-tRNA Synthetase, Domain 1"/>
    <property type="match status" value="1"/>
</dbReference>
<evidence type="ECO:0000256" key="8">
    <source>
        <dbReference type="ARBA" id="ARBA00047469"/>
    </source>
</evidence>
<evidence type="ECO:0000256" key="7">
    <source>
        <dbReference type="ARBA" id="ARBA00023146"/>
    </source>
</evidence>
<keyword evidence="5" id="KW-0067">ATP-binding</keyword>
<evidence type="ECO:0000313" key="11">
    <source>
        <dbReference type="Proteomes" id="UP000824469"/>
    </source>
</evidence>
<evidence type="ECO:0000256" key="1">
    <source>
        <dbReference type="ARBA" id="ARBA00005594"/>
    </source>
</evidence>
<dbReference type="GO" id="GO:0004823">
    <property type="term" value="F:leucine-tRNA ligase activity"/>
    <property type="evidence" value="ECO:0007669"/>
    <property type="project" value="UniProtKB-EC"/>
</dbReference>